<proteinExistence type="predicted"/>
<dbReference type="Proteomes" id="UP000824265">
    <property type="component" value="Unassembled WGS sequence"/>
</dbReference>
<gene>
    <name evidence="1" type="ORF">H9742_09780</name>
</gene>
<dbReference type="EMBL" id="DXGH01000051">
    <property type="protein sequence ID" value="HIW81787.1"/>
    <property type="molecule type" value="Genomic_DNA"/>
</dbReference>
<sequence>MAYIELNALSVCLSGTFEACIFAPEPRVLQHGEAFPVLWYIPEDGDSPYGILKYANFLEKLAVEKKRFVIAPAVSHALCTDMVWGTKNETFLSKECVEIFRFLYPLSTKPEENTVMGIGTGAYGACKLALNHPDVFGAGIAIEGELDLAAKCERLQKDREEGKESFPFQSRASLEAIFGDLSAVAGSRNDLFAAAGQSAGKLTLLCGEASPVYRENARLAAVSQNISLDVTQDDGNGRCPVERQLERFCKNI</sequence>
<evidence type="ECO:0008006" key="3">
    <source>
        <dbReference type="Google" id="ProtNLM"/>
    </source>
</evidence>
<evidence type="ECO:0000313" key="1">
    <source>
        <dbReference type="EMBL" id="HIW81787.1"/>
    </source>
</evidence>
<name>A0A9D1R808_9FIRM</name>
<organism evidence="1 2">
    <name type="scientific">Candidatus Acetatifactor stercoripullorum</name>
    <dbReference type="NCBI Taxonomy" id="2838414"/>
    <lineage>
        <taxon>Bacteria</taxon>
        <taxon>Bacillati</taxon>
        <taxon>Bacillota</taxon>
        <taxon>Clostridia</taxon>
        <taxon>Lachnospirales</taxon>
        <taxon>Lachnospiraceae</taxon>
        <taxon>Acetatifactor</taxon>
    </lineage>
</organism>
<accession>A0A9D1R808</accession>
<dbReference type="InterPro" id="IPR029058">
    <property type="entry name" value="AB_hydrolase_fold"/>
</dbReference>
<evidence type="ECO:0000313" key="2">
    <source>
        <dbReference type="Proteomes" id="UP000824265"/>
    </source>
</evidence>
<dbReference type="SUPFAM" id="SSF53474">
    <property type="entry name" value="alpha/beta-Hydrolases"/>
    <property type="match status" value="1"/>
</dbReference>
<reference evidence="1" key="2">
    <citation type="submission" date="2021-04" db="EMBL/GenBank/DDBJ databases">
        <authorList>
            <person name="Gilroy R."/>
        </authorList>
    </citation>
    <scope>NUCLEOTIDE SEQUENCE</scope>
    <source>
        <strain evidence="1">CHK195-6426</strain>
    </source>
</reference>
<dbReference type="AlphaFoldDB" id="A0A9D1R808"/>
<reference evidence="1" key="1">
    <citation type="journal article" date="2021" name="PeerJ">
        <title>Extensive microbial diversity within the chicken gut microbiome revealed by metagenomics and culture.</title>
        <authorList>
            <person name="Gilroy R."/>
            <person name="Ravi A."/>
            <person name="Getino M."/>
            <person name="Pursley I."/>
            <person name="Horton D.L."/>
            <person name="Alikhan N.F."/>
            <person name="Baker D."/>
            <person name="Gharbi K."/>
            <person name="Hall N."/>
            <person name="Watson M."/>
            <person name="Adriaenssens E.M."/>
            <person name="Foster-Nyarko E."/>
            <person name="Jarju S."/>
            <person name="Secka A."/>
            <person name="Antonio M."/>
            <person name="Oren A."/>
            <person name="Chaudhuri R.R."/>
            <person name="La Ragione R."/>
            <person name="Hildebrand F."/>
            <person name="Pallen M.J."/>
        </authorList>
    </citation>
    <scope>NUCLEOTIDE SEQUENCE</scope>
    <source>
        <strain evidence="1">CHK195-6426</strain>
    </source>
</reference>
<comment type="caution">
    <text evidence="1">The sequence shown here is derived from an EMBL/GenBank/DDBJ whole genome shotgun (WGS) entry which is preliminary data.</text>
</comment>
<dbReference type="Gene3D" id="3.40.50.1820">
    <property type="entry name" value="alpha/beta hydrolase"/>
    <property type="match status" value="1"/>
</dbReference>
<protein>
    <recommendedName>
        <fullName evidence="3">Esterase</fullName>
    </recommendedName>
</protein>